<dbReference type="OrthoDB" id="3642314at2759"/>
<evidence type="ECO:0000313" key="3">
    <source>
        <dbReference type="EMBL" id="WPB01258.1"/>
    </source>
</evidence>
<dbReference type="EMBL" id="LKMD01000105">
    <property type="protein sequence ID" value="PIA93758.1"/>
    <property type="molecule type" value="Genomic_DNA"/>
</dbReference>
<dbReference type="Proteomes" id="UP000230605">
    <property type="component" value="Chromosome 4"/>
</dbReference>
<reference evidence="3 5" key="2">
    <citation type="submission" date="2023-09" db="EMBL/GenBank/DDBJ databases">
        <title>Complete-Gapless Cercospora beticola genome.</title>
        <authorList>
            <person name="Wyatt N.A."/>
            <person name="Spanner R.E."/>
            <person name="Bolton M.D."/>
        </authorList>
    </citation>
    <scope>NUCLEOTIDE SEQUENCE [LARGE SCALE GENOMIC DNA]</scope>
    <source>
        <strain evidence="3">Cb09-40</strain>
    </source>
</reference>
<evidence type="ECO:0000313" key="5">
    <source>
        <dbReference type="Proteomes" id="UP001302367"/>
    </source>
</evidence>
<protein>
    <submittedName>
        <fullName evidence="2">Uncharacterized protein</fullName>
    </submittedName>
</protein>
<dbReference type="Proteomes" id="UP001302367">
    <property type="component" value="Chromosome 4"/>
</dbReference>
<feature type="transmembrane region" description="Helical" evidence="1">
    <location>
        <begin position="74"/>
        <end position="91"/>
    </location>
</feature>
<keyword evidence="1" id="KW-1133">Transmembrane helix</keyword>
<evidence type="ECO:0000313" key="2">
    <source>
        <dbReference type="EMBL" id="PIA93758.1"/>
    </source>
</evidence>
<gene>
    <name evidence="2" type="ORF">CB0940_04047</name>
    <name evidence="3" type="ORF">RHO25_005881</name>
</gene>
<dbReference type="AlphaFoldDB" id="A0A2G5HMN0"/>
<reference evidence="2 4" key="1">
    <citation type="submission" date="2015-10" db="EMBL/GenBank/DDBJ databases">
        <title>The cercosporin biosynthetic gene cluster was horizontally transferred to several fungal lineages and shown to be expanded in Cercospora beticola based on microsynteny with recipient genomes.</title>
        <authorList>
            <person name="De Jonge R."/>
            <person name="Ebert M.K."/>
            <person name="Suttle J.C."/>
            <person name="Jurick Ii W.M."/>
            <person name="Secor G.A."/>
            <person name="Thomma B.P."/>
            <person name="Van De Peer Y."/>
            <person name="Bolton M.D."/>
        </authorList>
    </citation>
    <scope>NUCLEOTIDE SEQUENCE [LARGE SCALE GENOMIC DNA]</scope>
    <source>
        <strain evidence="2 4">09-40</strain>
    </source>
</reference>
<accession>A0A2G5HMN0</accession>
<keyword evidence="1" id="KW-0812">Transmembrane</keyword>
<keyword evidence="5" id="KW-1185">Reference proteome</keyword>
<dbReference type="EMBL" id="CP134187">
    <property type="protein sequence ID" value="WPB01258.1"/>
    <property type="molecule type" value="Genomic_DNA"/>
</dbReference>
<evidence type="ECO:0000313" key="4">
    <source>
        <dbReference type="Proteomes" id="UP000230605"/>
    </source>
</evidence>
<proteinExistence type="predicted"/>
<keyword evidence="1" id="KW-0472">Membrane</keyword>
<sequence>MDHLAIPQHTNLVAHLHTVSSFENLASSGRSTPVRSRSTTREISRIRSKMLDVTAQRSEPSIGLSRTPTTSVPNSIWIVGIAIVFAIFMQLNTPKLFAQISWIFDFKRTYKYNQRPRLVQDSDSEIARDWTLDMQHAVLLTIVGTVALSFERLSELYLAKVHNTSRDLR</sequence>
<organism evidence="2 4">
    <name type="scientific">Cercospora beticola</name>
    <name type="common">Sugarbeet leaf spot fungus</name>
    <dbReference type="NCBI Taxonomy" id="122368"/>
    <lineage>
        <taxon>Eukaryota</taxon>
        <taxon>Fungi</taxon>
        <taxon>Dikarya</taxon>
        <taxon>Ascomycota</taxon>
        <taxon>Pezizomycotina</taxon>
        <taxon>Dothideomycetes</taxon>
        <taxon>Dothideomycetidae</taxon>
        <taxon>Mycosphaerellales</taxon>
        <taxon>Mycosphaerellaceae</taxon>
        <taxon>Cercospora</taxon>
    </lineage>
</organism>
<evidence type="ECO:0000256" key="1">
    <source>
        <dbReference type="SAM" id="Phobius"/>
    </source>
</evidence>
<name>A0A2G5HMN0_CERBT</name>